<evidence type="ECO:0000256" key="1">
    <source>
        <dbReference type="SAM" id="MobiDB-lite"/>
    </source>
</evidence>
<evidence type="ECO:0000313" key="3">
    <source>
        <dbReference type="EMBL" id="NEL54237.1"/>
    </source>
</evidence>
<reference evidence="3 4" key="1">
    <citation type="submission" date="2020-02" db="EMBL/GenBank/DDBJ databases">
        <title>The whole genome sequence of CPCC 205119.</title>
        <authorList>
            <person name="Jiang Z."/>
        </authorList>
    </citation>
    <scope>NUCLEOTIDE SEQUENCE [LARGE SCALE GENOMIC DNA]</scope>
    <source>
        <strain evidence="3 4">CPCC 205119</strain>
    </source>
</reference>
<sequence>MRGRAVGLVLLGLGTFMLVAALAVRFVLVPELVKVDLDQSATPTAIADDLTYFDLGTLQPVTNDEGRANQTVQGDPNAPEADPDTAVWSSGTSILSSRGDILTTTEFRVCLDRRTAEAVGNCGSASVDGEPADIQGLTITFPIGTEQRDYTWFNSTVGQSFPARYEGEDTVQGLDVYRFVTEVPATTIRQEEVPAALAGAPGDGNVTADVVYSNVRTMLVEPTTGVIISATESPNVVFQGPDGETGITYLSGDFTANEQTVATQVDLASDKRDQIRAVTTTAPIALGVLGLLLLVGGLLLFLRAGRGGDVAAHDRHAEADEDDREFFQLQGR</sequence>
<keyword evidence="2" id="KW-1133">Transmembrane helix</keyword>
<organism evidence="3 4">
    <name type="scientific">Goekera deserti</name>
    <dbReference type="NCBI Taxonomy" id="2497753"/>
    <lineage>
        <taxon>Bacteria</taxon>
        <taxon>Bacillati</taxon>
        <taxon>Actinomycetota</taxon>
        <taxon>Actinomycetes</taxon>
        <taxon>Geodermatophilales</taxon>
        <taxon>Geodermatophilaceae</taxon>
        <taxon>Goekera</taxon>
    </lineage>
</organism>
<dbReference type="RefSeq" id="WP_152727691.1">
    <property type="nucleotide sequence ID" value="NZ_JAABOZ010000001.1"/>
</dbReference>
<gene>
    <name evidence="3" type="ORF">G1H19_09515</name>
</gene>
<feature type="transmembrane region" description="Helical" evidence="2">
    <location>
        <begin position="282"/>
        <end position="302"/>
    </location>
</feature>
<accession>A0A7K3WCZ9</accession>
<keyword evidence="2" id="KW-0812">Transmembrane</keyword>
<evidence type="ECO:0000256" key="2">
    <source>
        <dbReference type="SAM" id="Phobius"/>
    </source>
</evidence>
<name>A0A7K3WCZ9_9ACTN</name>
<comment type="caution">
    <text evidence="3">The sequence shown here is derived from an EMBL/GenBank/DDBJ whole genome shotgun (WGS) entry which is preliminary data.</text>
</comment>
<dbReference type="Proteomes" id="UP000470470">
    <property type="component" value="Unassembled WGS sequence"/>
</dbReference>
<keyword evidence="4" id="KW-1185">Reference proteome</keyword>
<dbReference type="AlphaFoldDB" id="A0A7K3WCZ9"/>
<keyword evidence="2" id="KW-0472">Membrane</keyword>
<protein>
    <submittedName>
        <fullName evidence="3">DUF3068 domain-containing protein</fullName>
    </submittedName>
</protein>
<proteinExistence type="predicted"/>
<evidence type="ECO:0000313" key="4">
    <source>
        <dbReference type="Proteomes" id="UP000470470"/>
    </source>
</evidence>
<feature type="region of interest" description="Disordered" evidence="1">
    <location>
        <begin position="63"/>
        <end position="87"/>
    </location>
</feature>
<dbReference type="EMBL" id="JAAGWK010000011">
    <property type="protein sequence ID" value="NEL54237.1"/>
    <property type="molecule type" value="Genomic_DNA"/>
</dbReference>
<dbReference type="Pfam" id="PF11271">
    <property type="entry name" value="PorA"/>
    <property type="match status" value="1"/>
</dbReference>
<dbReference type="InterPro" id="IPR021424">
    <property type="entry name" value="PorA"/>
</dbReference>